<gene>
    <name evidence="4" type="ORF">FZC74_10545</name>
</gene>
<dbReference type="InterPro" id="IPR000944">
    <property type="entry name" value="Tscrpt_reg_Rrf2"/>
</dbReference>
<organism evidence="4 5">
    <name type="scientific">Sutcliffiella horikoshii</name>
    <dbReference type="NCBI Taxonomy" id="79883"/>
    <lineage>
        <taxon>Bacteria</taxon>
        <taxon>Bacillati</taxon>
        <taxon>Bacillota</taxon>
        <taxon>Bacilli</taxon>
        <taxon>Bacillales</taxon>
        <taxon>Bacillaceae</taxon>
        <taxon>Sutcliffiella</taxon>
    </lineage>
</organism>
<dbReference type="SUPFAM" id="SSF46785">
    <property type="entry name" value="Winged helix' DNA-binding domain"/>
    <property type="match status" value="1"/>
</dbReference>
<reference evidence="4 5" key="1">
    <citation type="submission" date="2019-08" db="EMBL/GenBank/DDBJ databases">
        <title>Bacillus genomes from the desert of Cuatro Cienegas, Coahuila.</title>
        <authorList>
            <person name="Olmedo-Alvarez G."/>
        </authorList>
    </citation>
    <scope>NUCLEOTIDE SEQUENCE [LARGE SCALE GENOMIC DNA]</scope>
    <source>
        <strain evidence="4 5">CH88_3T</strain>
    </source>
</reference>
<evidence type="ECO:0000256" key="2">
    <source>
        <dbReference type="ARBA" id="ARBA00034078"/>
    </source>
</evidence>
<comment type="cofactor">
    <cofactor evidence="2">
        <name>[2Fe-2S] cluster</name>
        <dbReference type="ChEBI" id="CHEBI:190135"/>
    </cofactor>
</comment>
<name>A0AA95B680_9BACI</name>
<sequence length="158" mass="18047">MKLTLYTDYSLRVLLYLASAPQNNKLIQIKEIAEAYGISKNHLMKVTFHLGKLGYVETIRGRNGGLLLAKEPKELNIGELVRQTEEDFHIVECFQDHASCIISPHCKLKGVLYQATQAFISVLDQYTLADLITNKEQLTTLLFTEEKNMDKNKESKQE</sequence>
<dbReference type="GO" id="GO:0003700">
    <property type="term" value="F:DNA-binding transcription factor activity"/>
    <property type="evidence" value="ECO:0007669"/>
    <property type="project" value="TreeGrafter"/>
</dbReference>
<dbReference type="PANTHER" id="PTHR33221">
    <property type="entry name" value="WINGED HELIX-TURN-HELIX TRANSCRIPTIONAL REGULATOR, RRF2 FAMILY"/>
    <property type="match status" value="1"/>
</dbReference>
<dbReference type="PROSITE" id="PS51197">
    <property type="entry name" value="HTH_RRF2_2"/>
    <property type="match status" value="1"/>
</dbReference>
<evidence type="ECO:0000256" key="1">
    <source>
        <dbReference type="ARBA" id="ARBA00023125"/>
    </source>
</evidence>
<evidence type="ECO:0000256" key="3">
    <source>
        <dbReference type="ARBA" id="ARBA00040173"/>
    </source>
</evidence>
<dbReference type="EMBL" id="VTEU01000003">
    <property type="protein sequence ID" value="TYS59164.1"/>
    <property type="molecule type" value="Genomic_DNA"/>
</dbReference>
<comment type="caution">
    <text evidence="4">The sequence shown here is derived from an EMBL/GenBank/DDBJ whole genome shotgun (WGS) entry which is preliminary data.</text>
</comment>
<dbReference type="PANTHER" id="PTHR33221:SF4">
    <property type="entry name" value="HTH-TYPE TRANSCRIPTIONAL REPRESSOR NSRR"/>
    <property type="match status" value="1"/>
</dbReference>
<dbReference type="Proteomes" id="UP000323393">
    <property type="component" value="Unassembled WGS sequence"/>
</dbReference>
<dbReference type="Gene3D" id="1.10.10.10">
    <property type="entry name" value="Winged helix-like DNA-binding domain superfamily/Winged helix DNA-binding domain"/>
    <property type="match status" value="1"/>
</dbReference>
<keyword evidence="1" id="KW-0238">DNA-binding</keyword>
<dbReference type="InterPro" id="IPR036388">
    <property type="entry name" value="WH-like_DNA-bd_sf"/>
</dbReference>
<evidence type="ECO:0000313" key="5">
    <source>
        <dbReference type="Proteomes" id="UP000323393"/>
    </source>
</evidence>
<dbReference type="GO" id="GO:0005829">
    <property type="term" value="C:cytosol"/>
    <property type="evidence" value="ECO:0007669"/>
    <property type="project" value="TreeGrafter"/>
</dbReference>
<accession>A0AA95B680</accession>
<dbReference type="NCBIfam" id="TIGR00738">
    <property type="entry name" value="rrf2_super"/>
    <property type="match status" value="1"/>
</dbReference>
<dbReference type="Pfam" id="PF02082">
    <property type="entry name" value="Rrf2"/>
    <property type="match status" value="1"/>
</dbReference>
<evidence type="ECO:0000313" key="4">
    <source>
        <dbReference type="EMBL" id="TYS59164.1"/>
    </source>
</evidence>
<protein>
    <recommendedName>
        <fullName evidence="3">HTH-type transcriptional regulator NsrR</fullName>
    </recommendedName>
</protein>
<proteinExistence type="predicted"/>
<dbReference type="AlphaFoldDB" id="A0AA95B680"/>
<dbReference type="GO" id="GO:0003677">
    <property type="term" value="F:DNA binding"/>
    <property type="evidence" value="ECO:0007669"/>
    <property type="project" value="UniProtKB-KW"/>
</dbReference>
<dbReference type="InterPro" id="IPR036390">
    <property type="entry name" value="WH_DNA-bd_sf"/>
</dbReference>
<dbReference type="RefSeq" id="WP_148965813.1">
    <property type="nucleotide sequence ID" value="NZ_JBNIKZ010000004.1"/>
</dbReference>